<dbReference type="PANTHER" id="PTHR23151">
    <property type="entry name" value="DIHYDROLIPOAMIDE ACETYL/SUCCINYL-TRANSFERASE-RELATED"/>
    <property type="match status" value="1"/>
</dbReference>
<dbReference type="FunFam" id="2.40.50.100:FF:000010">
    <property type="entry name" value="Acetyltransferase component of pyruvate dehydrogenase complex"/>
    <property type="match status" value="1"/>
</dbReference>
<dbReference type="PROSITE" id="PS50968">
    <property type="entry name" value="BIOTINYL_LIPOYL"/>
    <property type="match status" value="1"/>
</dbReference>
<dbReference type="EMBL" id="LN483167">
    <property type="protein sequence ID" value="CDZ96679.1"/>
    <property type="molecule type" value="Genomic_DNA"/>
</dbReference>
<evidence type="ECO:0000256" key="1">
    <source>
        <dbReference type="ARBA" id="ARBA00022823"/>
    </source>
</evidence>
<evidence type="ECO:0000313" key="5">
    <source>
        <dbReference type="EMBL" id="CDZ96679.1"/>
    </source>
</evidence>
<dbReference type="GO" id="GO:0004742">
    <property type="term" value="F:dihydrolipoyllysine-residue acetyltransferase activity"/>
    <property type="evidence" value="ECO:0007669"/>
    <property type="project" value="TreeGrafter"/>
</dbReference>
<organism evidence="5">
    <name type="scientific">Phaffia rhodozyma</name>
    <name type="common">Yeast</name>
    <name type="synonym">Xanthophyllomyces dendrorhous</name>
    <dbReference type="NCBI Taxonomy" id="264483"/>
    <lineage>
        <taxon>Eukaryota</taxon>
        <taxon>Fungi</taxon>
        <taxon>Dikarya</taxon>
        <taxon>Basidiomycota</taxon>
        <taxon>Agaricomycotina</taxon>
        <taxon>Tremellomycetes</taxon>
        <taxon>Cystofilobasidiales</taxon>
        <taxon>Mrakiaceae</taxon>
        <taxon>Phaffia</taxon>
    </lineage>
</organism>
<keyword evidence="1" id="KW-0450">Lipoyl</keyword>
<dbReference type="SUPFAM" id="SSF51230">
    <property type="entry name" value="Single hybrid motif"/>
    <property type="match status" value="1"/>
</dbReference>
<protein>
    <submittedName>
        <fullName evidence="5">Dihydrolipoamide acetyltransferase</fullName>
    </submittedName>
</protein>
<feature type="domain" description="Lipoyl-binding" evidence="4">
    <location>
        <begin position="28"/>
        <end position="104"/>
    </location>
</feature>
<dbReference type="InterPro" id="IPR003016">
    <property type="entry name" value="2-oxoA_DH_lipoyl-BS"/>
</dbReference>
<dbReference type="InterPro" id="IPR045257">
    <property type="entry name" value="E2/Pdx1"/>
</dbReference>
<dbReference type="GO" id="GO:0045254">
    <property type="term" value="C:pyruvate dehydrogenase complex"/>
    <property type="evidence" value="ECO:0007669"/>
    <property type="project" value="InterPro"/>
</dbReference>
<dbReference type="Pfam" id="PF00364">
    <property type="entry name" value="Biotin_lipoyl"/>
    <property type="match status" value="1"/>
</dbReference>
<dbReference type="Gene3D" id="2.40.50.100">
    <property type="match status" value="1"/>
</dbReference>
<accession>A0A0F7SH37</accession>
<dbReference type="GO" id="GO:0006086">
    <property type="term" value="P:pyruvate decarboxylation to acetyl-CoA"/>
    <property type="evidence" value="ECO:0007669"/>
    <property type="project" value="InterPro"/>
</dbReference>
<keyword evidence="2" id="KW-0809">Transit peptide</keyword>
<dbReference type="PANTHER" id="PTHR23151:SF82">
    <property type="entry name" value="PYRUVATE DEHYDROGENASE COMPLEX PROTEIN X COMPONENT, MITOCHONDRIAL"/>
    <property type="match status" value="1"/>
</dbReference>
<dbReference type="CDD" id="cd06849">
    <property type="entry name" value="lipoyl_domain"/>
    <property type="match status" value="1"/>
</dbReference>
<feature type="compositionally biased region" description="Low complexity" evidence="3">
    <location>
        <begin position="124"/>
        <end position="167"/>
    </location>
</feature>
<evidence type="ECO:0000256" key="3">
    <source>
        <dbReference type="SAM" id="MobiDB-lite"/>
    </source>
</evidence>
<dbReference type="InterPro" id="IPR000089">
    <property type="entry name" value="Biotin_lipoyl"/>
</dbReference>
<evidence type="ECO:0000256" key="2">
    <source>
        <dbReference type="ARBA" id="ARBA00022946"/>
    </source>
</evidence>
<sequence length="326" mass="34016">MLTARSFLRTLVKPAHASFSTSSVRLAASAFRFPAMSPTMTEGGIAEWKVKEGDVFSSGDILLEIETDKATIDVETTDDGVMGKILIPNGTKEIKVGTLIGILAEEGDDLSSLSADQFSESDADSASPPSTPESSSAPSSSSSSSSIEPSTSSSPSSSSSHHSASDYSHAQALLPGVHRLLLSSGLEPNVIKGLKGSGKNGTLTTGDVLVAMGKLKNVWGSVEAEKLEFDGRKGVFTRFGASAAPAASKSDVPAVKPSPPQDPLSLRQAVLQGLVTRAQPASVKAPKVTFEDLMDDYVPHGSRSQSKPAIVAEAKVTPKNEYEGLW</sequence>
<keyword evidence="5" id="KW-0808">Transferase</keyword>
<reference evidence="5" key="1">
    <citation type="submission" date="2014-08" db="EMBL/GenBank/DDBJ databases">
        <authorList>
            <person name="Sharma Rahul"/>
            <person name="Thines Marco"/>
        </authorList>
    </citation>
    <scope>NUCLEOTIDE SEQUENCE</scope>
</reference>
<evidence type="ECO:0000259" key="4">
    <source>
        <dbReference type="PROSITE" id="PS50968"/>
    </source>
</evidence>
<feature type="region of interest" description="Disordered" evidence="3">
    <location>
        <begin position="113"/>
        <end position="167"/>
    </location>
</feature>
<proteinExistence type="predicted"/>
<dbReference type="InterPro" id="IPR011053">
    <property type="entry name" value="Single_hybrid_motif"/>
</dbReference>
<name>A0A0F7SH37_PHARH</name>
<dbReference type="PROSITE" id="PS00189">
    <property type="entry name" value="LIPOYL"/>
    <property type="match status" value="1"/>
</dbReference>
<dbReference type="AlphaFoldDB" id="A0A0F7SH37"/>